<organism evidence="1">
    <name type="scientific">marine metagenome</name>
    <dbReference type="NCBI Taxonomy" id="408172"/>
    <lineage>
        <taxon>unclassified sequences</taxon>
        <taxon>metagenomes</taxon>
        <taxon>ecological metagenomes</taxon>
    </lineage>
</organism>
<proteinExistence type="predicted"/>
<dbReference type="EMBL" id="UINC01186571">
    <property type="protein sequence ID" value="SVD98844.1"/>
    <property type="molecule type" value="Genomic_DNA"/>
</dbReference>
<name>A0A382ZTL8_9ZZZZ</name>
<gene>
    <name evidence="1" type="ORF">METZ01_LOCUS451698</name>
</gene>
<evidence type="ECO:0000313" key="1">
    <source>
        <dbReference type="EMBL" id="SVD98844.1"/>
    </source>
</evidence>
<feature type="non-terminal residue" evidence="1">
    <location>
        <position position="63"/>
    </location>
</feature>
<sequence length="63" mass="7396">MAIKITNIDDIKKISKPWGYEKWIADGSPDFNYALKEIFFQTGYKSSIQFHEFKQETSYVQNG</sequence>
<dbReference type="AlphaFoldDB" id="A0A382ZTL8"/>
<protein>
    <submittedName>
        <fullName evidence="1">Uncharacterized protein</fullName>
    </submittedName>
</protein>
<reference evidence="1" key="1">
    <citation type="submission" date="2018-05" db="EMBL/GenBank/DDBJ databases">
        <authorList>
            <person name="Lanie J.A."/>
            <person name="Ng W.-L."/>
            <person name="Kazmierczak K.M."/>
            <person name="Andrzejewski T.M."/>
            <person name="Davidsen T.M."/>
            <person name="Wayne K.J."/>
            <person name="Tettelin H."/>
            <person name="Glass J.I."/>
            <person name="Rusch D."/>
            <person name="Podicherti R."/>
            <person name="Tsui H.-C.T."/>
            <person name="Winkler M.E."/>
        </authorList>
    </citation>
    <scope>NUCLEOTIDE SEQUENCE</scope>
</reference>
<accession>A0A382ZTL8</accession>